<name>G2YNZ9_BOTF4</name>
<reference evidence="3" key="1">
    <citation type="journal article" date="2011" name="PLoS Genet.">
        <title>Genomic analysis of the necrotrophic fungal pathogens Sclerotinia sclerotiorum and Botrytis cinerea.</title>
        <authorList>
            <person name="Amselem J."/>
            <person name="Cuomo C.A."/>
            <person name="van Kan J.A."/>
            <person name="Viaud M."/>
            <person name="Benito E.P."/>
            <person name="Couloux A."/>
            <person name="Coutinho P.M."/>
            <person name="de Vries R.P."/>
            <person name="Dyer P.S."/>
            <person name="Fillinger S."/>
            <person name="Fournier E."/>
            <person name="Gout L."/>
            <person name="Hahn M."/>
            <person name="Kohn L."/>
            <person name="Lapalu N."/>
            <person name="Plummer K.M."/>
            <person name="Pradier J.M."/>
            <person name="Quevillon E."/>
            <person name="Sharon A."/>
            <person name="Simon A."/>
            <person name="ten Have A."/>
            <person name="Tudzynski B."/>
            <person name="Tudzynski P."/>
            <person name="Wincker P."/>
            <person name="Andrew M."/>
            <person name="Anthouard V."/>
            <person name="Beever R.E."/>
            <person name="Beffa R."/>
            <person name="Benoit I."/>
            <person name="Bouzid O."/>
            <person name="Brault B."/>
            <person name="Chen Z."/>
            <person name="Choquer M."/>
            <person name="Collemare J."/>
            <person name="Cotton P."/>
            <person name="Danchin E.G."/>
            <person name="Da Silva C."/>
            <person name="Gautier A."/>
            <person name="Giraud C."/>
            <person name="Giraud T."/>
            <person name="Gonzalez C."/>
            <person name="Grossetete S."/>
            <person name="Guldener U."/>
            <person name="Henrissat B."/>
            <person name="Howlett B.J."/>
            <person name="Kodira C."/>
            <person name="Kretschmer M."/>
            <person name="Lappartient A."/>
            <person name="Leroch M."/>
            <person name="Levis C."/>
            <person name="Mauceli E."/>
            <person name="Neuveglise C."/>
            <person name="Oeser B."/>
            <person name="Pearson M."/>
            <person name="Poulain J."/>
            <person name="Poussereau N."/>
            <person name="Quesneville H."/>
            <person name="Rascle C."/>
            <person name="Schumacher J."/>
            <person name="Segurens B."/>
            <person name="Sexton A."/>
            <person name="Silva E."/>
            <person name="Sirven C."/>
            <person name="Soanes D.M."/>
            <person name="Talbot N.J."/>
            <person name="Templeton M."/>
            <person name="Yandava C."/>
            <person name="Yarden O."/>
            <person name="Zeng Q."/>
            <person name="Rollins J.A."/>
            <person name="Lebrun M.H."/>
            <person name="Dickman M."/>
        </authorList>
    </citation>
    <scope>NUCLEOTIDE SEQUENCE [LARGE SCALE GENOMIC DNA]</scope>
    <source>
        <strain evidence="3">T4</strain>
    </source>
</reference>
<evidence type="ECO:0000313" key="2">
    <source>
        <dbReference type="EMBL" id="CCD53347.1"/>
    </source>
</evidence>
<dbReference type="HOGENOM" id="CLU_002639_5_4_1"/>
<organism evidence="2 3">
    <name type="scientific">Botryotinia fuckeliana (strain T4)</name>
    <name type="common">Noble rot fungus</name>
    <name type="synonym">Botrytis cinerea</name>
    <dbReference type="NCBI Taxonomy" id="999810"/>
    <lineage>
        <taxon>Eukaryota</taxon>
        <taxon>Fungi</taxon>
        <taxon>Dikarya</taxon>
        <taxon>Ascomycota</taxon>
        <taxon>Pezizomycotina</taxon>
        <taxon>Leotiomycetes</taxon>
        <taxon>Helotiales</taxon>
        <taxon>Sclerotiniaceae</taxon>
        <taxon>Botrytis</taxon>
    </lineage>
</organism>
<accession>G2YNZ9</accession>
<dbReference type="eggNOG" id="ENOG502SN86">
    <property type="taxonomic scope" value="Eukaryota"/>
</dbReference>
<feature type="domain" description="Heterokaryon incompatibility" evidence="1">
    <location>
        <begin position="211"/>
        <end position="355"/>
    </location>
</feature>
<evidence type="ECO:0000259" key="1">
    <source>
        <dbReference type="Pfam" id="PF06985"/>
    </source>
</evidence>
<dbReference type="InParanoid" id="G2YNZ9"/>
<sequence>MNWKELWGYGGGTNVPSLSQTVGIYSHEVHRDITCKIYPTYPATLVSLPFLFPYDQSGLHMQYITTEEAQSDTIRNRPSTMGICDLCLAIPAEPFFNKSIEEFSHVHHLSVKGLEISASNCHICALFYSAIASAPYRNEGQKTYLKIDRKQKVFTPLRNLISYQVGRDGQSYLFDVETTGFRPRRLIDVGRYGTPPRLVETQQNNDRYTKYLALTHCWGKEMPEAATTKTRTLEQRLLSIPLKTLPRTFRDAIIITRRLGLQYLWIDSLCIIQNSLQDWQQESAKMGKIYSHAYCTIAAAAASNCEGGLFALHSELPLLPLSPKQPGILFKSPFPGWDNLYNKSTLIQRSWTLQERELSPRILHFTKHTLLFECREARISDHTHGSNSNKWALKSSLSRYILNSSIRCLDKIHESGGTTPHHDMVTEKYYELWRKMVQDYNNRKLTHRSDKFPALSGLALEFAYLLDDEYVAGLWKKDLIRGLCWKWLSNRARLQSTHNYGPSWSWAKMNVPITYGLLREDRVFESRPNKGKFVHIPVDSRITDPEILHISIVPEGEDPRGTLVSGRIYLRGQIVQLQRSKTGDYSMDLESLPIIFDHLPQPPVDLYLLSLGRTNVGLVLQVFEESSKEYSRVGVIAPTEWEWFKDIQFENITLV</sequence>
<dbReference type="OrthoDB" id="5347061at2759"/>
<protein>
    <recommendedName>
        <fullName evidence="1">Heterokaryon incompatibility domain-containing protein</fullName>
    </recommendedName>
</protein>
<proteinExistence type="predicted"/>
<dbReference type="PANTHER" id="PTHR33112">
    <property type="entry name" value="DOMAIN PROTEIN, PUTATIVE-RELATED"/>
    <property type="match status" value="1"/>
</dbReference>
<gene>
    <name evidence="2" type="ORF">BofuT4_P123660.1</name>
</gene>
<dbReference type="InterPro" id="IPR010730">
    <property type="entry name" value="HET"/>
</dbReference>
<dbReference type="PANTHER" id="PTHR33112:SF16">
    <property type="entry name" value="HETEROKARYON INCOMPATIBILITY DOMAIN-CONTAINING PROTEIN"/>
    <property type="match status" value="1"/>
</dbReference>
<dbReference type="Pfam" id="PF06985">
    <property type="entry name" value="HET"/>
    <property type="match status" value="1"/>
</dbReference>
<dbReference type="Proteomes" id="UP000008177">
    <property type="component" value="Unplaced contigs"/>
</dbReference>
<dbReference type="EMBL" id="FQ790346">
    <property type="protein sequence ID" value="CCD53347.1"/>
    <property type="molecule type" value="Genomic_DNA"/>
</dbReference>
<dbReference type="AlphaFoldDB" id="G2YNZ9"/>
<evidence type="ECO:0000313" key="3">
    <source>
        <dbReference type="Proteomes" id="UP000008177"/>
    </source>
</evidence>
<dbReference type="STRING" id="999810.G2YNZ9"/>